<keyword evidence="7 11" id="KW-0012">Acyltransferase</keyword>
<name>W4LAY7_ENTF1</name>
<keyword evidence="5 11" id="KW-0378">Hydrolase</keyword>
<dbReference type="EMBL" id="AZHW01000951">
    <property type="protein sequence ID" value="ETW95162.1"/>
    <property type="molecule type" value="Genomic_DNA"/>
</dbReference>
<dbReference type="NCBIfam" id="TIGR00066">
    <property type="entry name" value="g_glut_trans"/>
    <property type="match status" value="1"/>
</dbReference>
<dbReference type="EC" id="2.3.2.2" evidence="11"/>
<dbReference type="GO" id="GO:0006751">
    <property type="term" value="P:glutathione catabolic process"/>
    <property type="evidence" value="ECO:0007669"/>
    <property type="project" value="UniProtKB-UniRule"/>
</dbReference>
<gene>
    <name evidence="13" type="ORF">ETSY1_31765</name>
</gene>
<dbReference type="PANTHER" id="PTHR43199">
    <property type="entry name" value="GLUTATHIONE HYDROLASE"/>
    <property type="match status" value="1"/>
</dbReference>
<evidence type="ECO:0000313" key="13">
    <source>
        <dbReference type="EMBL" id="ETW95162.1"/>
    </source>
</evidence>
<dbReference type="SUPFAM" id="SSF56235">
    <property type="entry name" value="N-terminal nucleophile aminohydrolases (Ntn hydrolases)"/>
    <property type="match status" value="1"/>
</dbReference>
<sequence>MPPSSWRATAGAQFEPEKTPVTSTRGVVAANHPLGSAAGLDMLAMGGNAIDAAVATLFTLNVVEPMMVGIFGAGWTHIRLADGSHMILDNYTAAPAAATPDLYTPISDTWPDYMETEGRKNRVGFLATGVPGTLKAWAELVETWGQLDLETVMQPAIRHAERGFRASAYLCELIQDNQADLALDPDGAARIFLPGGEPPRAGDLIRQPELADSLRTIASAGPDVMYGGALGQTIVAGIQRQGGILTIDDLITYRTIRRSPLMASYRGYDITVPEPPCSGGLHVLQILRILEGYPVAKLGFGTVDAIHLLAECFKIAFTDRAAHVGDPATMDIPVDWLMSSAYAAERRAGIDMGRAAPLAAGVPPSVESATTTHVTTADGDGNIVAMTQTINNAFGAKVMAPGTGILLNNTMALFDPHPGHPNSVGPGKRVVSSVSPTIVTQDGAPFMALGLPGGVRIFPSVLQALVNVIDHGMTLQEAVEAPRVWTQGQELEVEDSISPSIRDALTARGHQVTAVTAVAGGMNGIQFDADTGVMTAAACWRADGSPAALGGGPARPGVRFRTTVRRDH</sequence>
<comment type="caution">
    <text evidence="13">The sequence shown here is derived from an EMBL/GenBank/DDBJ whole genome shotgun (WGS) entry which is preliminary data.</text>
</comment>
<comment type="PTM">
    <text evidence="11">Cleaved by autocatalysis into a large and a small subunit.</text>
</comment>
<keyword evidence="4 11" id="KW-0808">Transferase</keyword>
<dbReference type="InterPro" id="IPR043138">
    <property type="entry name" value="GGT_lsub"/>
</dbReference>
<dbReference type="PANTHER" id="PTHR43199:SF1">
    <property type="entry name" value="GLUTATHIONE HYDROLASE PROENZYME"/>
    <property type="match status" value="1"/>
</dbReference>
<evidence type="ECO:0000256" key="7">
    <source>
        <dbReference type="ARBA" id="ARBA00023315"/>
    </source>
</evidence>
<evidence type="ECO:0000256" key="10">
    <source>
        <dbReference type="PIRSR" id="PIRSR600101-2"/>
    </source>
</evidence>
<evidence type="ECO:0000256" key="5">
    <source>
        <dbReference type="ARBA" id="ARBA00022801"/>
    </source>
</evidence>
<keyword evidence="11" id="KW-0317">Glutathione biosynthesis</keyword>
<dbReference type="Proteomes" id="UP000019141">
    <property type="component" value="Unassembled WGS sequence"/>
</dbReference>
<dbReference type="Gene3D" id="3.60.20.40">
    <property type="match status" value="1"/>
</dbReference>
<dbReference type="AlphaFoldDB" id="W4LAY7"/>
<proteinExistence type="inferred from homology"/>
<evidence type="ECO:0000256" key="8">
    <source>
        <dbReference type="ARBA" id="ARBA00047417"/>
    </source>
</evidence>
<keyword evidence="14" id="KW-1185">Reference proteome</keyword>
<feature type="active site" description="Nucleophile" evidence="9">
    <location>
        <position position="371"/>
    </location>
</feature>
<comment type="catalytic activity">
    <reaction evidence="8 11">
        <text>an N-terminal (5-L-glutamyl)-[peptide] + an alpha-amino acid = 5-L-glutamyl amino acid + an N-terminal L-alpha-aminoacyl-[peptide]</text>
        <dbReference type="Rhea" id="RHEA:23904"/>
        <dbReference type="Rhea" id="RHEA-COMP:9780"/>
        <dbReference type="Rhea" id="RHEA-COMP:9795"/>
        <dbReference type="ChEBI" id="CHEBI:77644"/>
        <dbReference type="ChEBI" id="CHEBI:78597"/>
        <dbReference type="ChEBI" id="CHEBI:78599"/>
        <dbReference type="ChEBI" id="CHEBI:78608"/>
        <dbReference type="EC" id="2.3.2.2"/>
    </reaction>
</comment>
<reference evidence="13 14" key="1">
    <citation type="journal article" date="2014" name="Nature">
        <title>An environmental bacterial taxon with a large and distinct metabolic repertoire.</title>
        <authorList>
            <person name="Wilson M.C."/>
            <person name="Mori T."/>
            <person name="Ruckert C."/>
            <person name="Uria A.R."/>
            <person name="Helf M.J."/>
            <person name="Takada K."/>
            <person name="Gernert C."/>
            <person name="Steffens U.A."/>
            <person name="Heycke N."/>
            <person name="Schmitt S."/>
            <person name="Rinke C."/>
            <person name="Helfrich E.J."/>
            <person name="Brachmann A.O."/>
            <person name="Gurgui C."/>
            <person name="Wakimoto T."/>
            <person name="Kracht M."/>
            <person name="Crusemann M."/>
            <person name="Hentschel U."/>
            <person name="Abe I."/>
            <person name="Matsunaga S."/>
            <person name="Kalinowski J."/>
            <person name="Takeyama H."/>
            <person name="Piel J."/>
        </authorList>
    </citation>
    <scope>NUCLEOTIDE SEQUENCE [LARGE SCALE GENOMIC DNA]</scope>
    <source>
        <strain evidence="14">TSY1</strain>
    </source>
</reference>
<organism evidence="13 14">
    <name type="scientific">Entotheonella factor</name>
    <dbReference type="NCBI Taxonomy" id="1429438"/>
    <lineage>
        <taxon>Bacteria</taxon>
        <taxon>Pseudomonadati</taxon>
        <taxon>Nitrospinota/Tectimicrobiota group</taxon>
        <taxon>Candidatus Tectimicrobiota</taxon>
        <taxon>Candidatus Entotheonellia</taxon>
        <taxon>Candidatus Entotheonellales</taxon>
        <taxon>Candidatus Entotheonellaceae</taxon>
        <taxon>Candidatus Entotheonella</taxon>
    </lineage>
</organism>
<evidence type="ECO:0000256" key="6">
    <source>
        <dbReference type="ARBA" id="ARBA00023145"/>
    </source>
</evidence>
<dbReference type="UniPathway" id="UPA00204"/>
<protein>
    <recommendedName>
        <fullName evidence="11">Glutathione hydrolase proenzyme</fullName>
        <ecNumber evidence="11">2.3.2.2</ecNumber>
        <ecNumber evidence="11">3.4.19.13</ecNumber>
    </recommendedName>
    <component>
        <recommendedName>
            <fullName evidence="11">Glutathione hydrolase large chain</fullName>
        </recommendedName>
    </component>
    <component>
        <recommendedName>
            <fullName evidence="11">Glutathione hydrolase small chain</fullName>
        </recommendedName>
    </component>
</protein>
<evidence type="ECO:0000313" key="14">
    <source>
        <dbReference type="Proteomes" id="UP000019141"/>
    </source>
</evidence>
<dbReference type="GO" id="GO:0103068">
    <property type="term" value="F:leukotriene C4 gamma-glutamyl transferase activity"/>
    <property type="evidence" value="ECO:0007669"/>
    <property type="project" value="UniProtKB-EC"/>
</dbReference>
<dbReference type="Pfam" id="PF01019">
    <property type="entry name" value="G_glu_transpept"/>
    <property type="match status" value="1"/>
</dbReference>
<evidence type="ECO:0000256" key="1">
    <source>
        <dbReference type="ARBA" id="ARBA00001049"/>
    </source>
</evidence>
<evidence type="ECO:0000256" key="9">
    <source>
        <dbReference type="PIRSR" id="PIRSR600101-1"/>
    </source>
</evidence>
<feature type="binding site" evidence="10">
    <location>
        <begin position="432"/>
        <end position="433"/>
    </location>
    <ligand>
        <name>L-glutamate</name>
        <dbReference type="ChEBI" id="CHEBI:29985"/>
    </ligand>
</feature>
<dbReference type="MEROPS" id="T03.001"/>
<dbReference type="InterPro" id="IPR029055">
    <property type="entry name" value="Ntn_hydrolases_N"/>
</dbReference>
<evidence type="ECO:0000256" key="3">
    <source>
        <dbReference type="ARBA" id="ARBA00009381"/>
    </source>
</evidence>
<evidence type="ECO:0000256" key="4">
    <source>
        <dbReference type="ARBA" id="ARBA00022679"/>
    </source>
</evidence>
<dbReference type="InterPro" id="IPR043137">
    <property type="entry name" value="GGT_ssub_C"/>
</dbReference>
<dbReference type="InterPro" id="IPR000101">
    <property type="entry name" value="GGT_peptidase"/>
</dbReference>
<comment type="catalytic activity">
    <reaction evidence="2 11">
        <text>glutathione + H2O = L-cysteinylglycine + L-glutamate</text>
        <dbReference type="Rhea" id="RHEA:28807"/>
        <dbReference type="ChEBI" id="CHEBI:15377"/>
        <dbReference type="ChEBI" id="CHEBI:29985"/>
        <dbReference type="ChEBI" id="CHEBI:57925"/>
        <dbReference type="ChEBI" id="CHEBI:61694"/>
        <dbReference type="EC" id="3.4.19.13"/>
    </reaction>
</comment>
<dbReference type="Gene3D" id="1.10.246.130">
    <property type="match status" value="1"/>
</dbReference>
<dbReference type="InterPro" id="IPR051792">
    <property type="entry name" value="GGT_bact"/>
</dbReference>
<accession>W4LAY7</accession>
<feature type="binding site" evidence="10">
    <location>
        <begin position="389"/>
        <end position="391"/>
    </location>
    <ligand>
        <name>L-glutamate</name>
        <dbReference type="ChEBI" id="CHEBI:29985"/>
    </ligand>
</feature>
<evidence type="ECO:0000256" key="11">
    <source>
        <dbReference type="RuleBase" id="RU368036"/>
    </source>
</evidence>
<dbReference type="EC" id="3.4.19.13" evidence="11"/>
<comment type="catalytic activity">
    <reaction evidence="1 11">
        <text>an S-substituted glutathione + H2O = an S-substituted L-cysteinylglycine + L-glutamate</text>
        <dbReference type="Rhea" id="RHEA:59468"/>
        <dbReference type="ChEBI" id="CHEBI:15377"/>
        <dbReference type="ChEBI" id="CHEBI:29985"/>
        <dbReference type="ChEBI" id="CHEBI:90779"/>
        <dbReference type="ChEBI" id="CHEBI:143103"/>
        <dbReference type="EC" id="3.4.19.13"/>
    </reaction>
</comment>
<comment type="subunit">
    <text evidence="11">This enzyme consists of two polypeptide chains, which are synthesized in precursor form from a single polypeptide.</text>
</comment>
<feature type="binding site" evidence="10">
    <location>
        <position position="454"/>
    </location>
    <ligand>
        <name>L-glutamate</name>
        <dbReference type="ChEBI" id="CHEBI:29985"/>
    </ligand>
</feature>
<evidence type="ECO:0000256" key="12">
    <source>
        <dbReference type="SAM" id="MobiDB-lite"/>
    </source>
</evidence>
<evidence type="ECO:0000256" key="2">
    <source>
        <dbReference type="ARBA" id="ARBA00001089"/>
    </source>
</evidence>
<feature type="region of interest" description="Disordered" evidence="12">
    <location>
        <begin position="1"/>
        <end position="24"/>
    </location>
</feature>
<dbReference type="PRINTS" id="PR01210">
    <property type="entry name" value="GGTRANSPTASE"/>
</dbReference>
<dbReference type="GO" id="GO:0036374">
    <property type="term" value="F:glutathione hydrolase activity"/>
    <property type="evidence" value="ECO:0007669"/>
    <property type="project" value="UniProtKB-UniRule"/>
</dbReference>
<keyword evidence="6 11" id="KW-0865">Zymogen</keyword>
<comment type="pathway">
    <text evidence="11">Sulfur metabolism; glutathione metabolism.</text>
</comment>
<dbReference type="GO" id="GO:0006750">
    <property type="term" value="P:glutathione biosynthetic process"/>
    <property type="evidence" value="ECO:0007669"/>
    <property type="project" value="UniProtKB-KW"/>
</dbReference>
<dbReference type="PATRIC" id="fig|1429438.4.peg.6029"/>
<comment type="similarity">
    <text evidence="3 11">Belongs to the gamma-glutamyltransferase family.</text>
</comment>
<dbReference type="HOGENOM" id="CLU_014813_0_3_7"/>